<organism evidence="3 4">
    <name type="scientific">Porphyridium purpureum</name>
    <name type="common">Red alga</name>
    <name type="synonym">Porphyridium cruentum</name>
    <dbReference type="NCBI Taxonomy" id="35688"/>
    <lineage>
        <taxon>Eukaryota</taxon>
        <taxon>Rhodophyta</taxon>
        <taxon>Bangiophyceae</taxon>
        <taxon>Porphyridiales</taxon>
        <taxon>Porphyridiaceae</taxon>
        <taxon>Porphyridium</taxon>
    </lineage>
</organism>
<dbReference type="InterPro" id="IPR050154">
    <property type="entry name" value="UbiB_kinase"/>
</dbReference>
<evidence type="ECO:0000256" key="1">
    <source>
        <dbReference type="ARBA" id="ARBA00009670"/>
    </source>
</evidence>
<comment type="caution">
    <text evidence="3">The sequence shown here is derived from an EMBL/GenBank/DDBJ whole genome shotgun (WGS) entry which is preliminary data.</text>
</comment>
<protein>
    <submittedName>
        <fullName evidence="3">Putative aarF domain-containing protein kinase, chloroplastic</fullName>
    </submittedName>
</protein>
<dbReference type="GO" id="GO:0016301">
    <property type="term" value="F:kinase activity"/>
    <property type="evidence" value="ECO:0007669"/>
    <property type="project" value="UniProtKB-KW"/>
</dbReference>
<reference evidence="4" key="1">
    <citation type="journal article" date="2019" name="Nat. Commun.">
        <title>Expansion of phycobilisome linker gene families in mesophilic red algae.</title>
        <authorList>
            <person name="Lee J."/>
            <person name="Kim D."/>
            <person name="Bhattacharya D."/>
            <person name="Yoon H.S."/>
        </authorList>
    </citation>
    <scope>NUCLEOTIDE SEQUENCE [LARGE SCALE GENOMIC DNA]</scope>
    <source>
        <strain evidence="4">CCMP 1328</strain>
    </source>
</reference>
<dbReference type="CDD" id="cd05121">
    <property type="entry name" value="ABC1_ADCK3-like"/>
    <property type="match status" value="1"/>
</dbReference>
<dbReference type="OMA" id="CPKDEIR"/>
<feature type="domain" description="ABC1 atypical kinase-like" evidence="2">
    <location>
        <begin position="242"/>
        <end position="498"/>
    </location>
</feature>
<evidence type="ECO:0000313" key="4">
    <source>
        <dbReference type="Proteomes" id="UP000324585"/>
    </source>
</evidence>
<dbReference type="Proteomes" id="UP000324585">
    <property type="component" value="Unassembled WGS sequence"/>
</dbReference>
<dbReference type="PANTHER" id="PTHR10566:SF121">
    <property type="entry name" value="PROTEIN KINASE DOMAIN-CONTAINING PROTEIN"/>
    <property type="match status" value="1"/>
</dbReference>
<dbReference type="OrthoDB" id="427480at2759"/>
<comment type="similarity">
    <text evidence="1">Belongs to the protein kinase superfamily. ADCK protein kinase family.</text>
</comment>
<dbReference type="InterPro" id="IPR011009">
    <property type="entry name" value="Kinase-like_dom_sf"/>
</dbReference>
<sequence length="900" mass="99355">MAFGYCWATRIQVSVAAHQRSVASLQRGARAPFANCARRSAPVRCARSSRHALRTSVIMAQATSSENSASKRGISASSVVEAAVMAQLSAIDVEKDISYDTATDVHESGPGRLDDPATNPLYSVYANGVREQRRQESLKQPNKDAPPLLYDKQLMKRYWKARPAELNARWRVFLGVATPFFTKCIRDFAAGRLLKDDTNIREIAKMAREGFERLGPSYVKLGQILSVRPDIIPEAAQDELQRLQDNVKPFDTLDAFQVVEEELGRTIDEVFSEFSGEPVAAASLAQVYKARLRSNGKLVAVKVQRPEALGTVSKDLYVLQRAVQVYQGIVSRWTAQETDYVALLDSFAEGFYAELDFLNEARNQLIFRETILKRTEGRVYVPQVYLEMSSRRLLISEWVDGVKLSQVADDEVRPLVALGQQCFLEQLLEAPGYLHGDPHAGNILKVLDADALENPGPNKAQLCLLDYGLVTSIPEQDRQVIVRGIVHLANRDWDAVVQDFIDLKILPEGRVDRARVAAVIKKVLTPYVFVGGGAKAFLPNGISVKEVFNPSFQELTRELRSAAVEIPFQIPPDFVLILRSISVLEGIALRAQPDYKLILSTYPYVARRLLRDSADTDSFRMALNEILYGNTADEIDLSSGTKPKKRINPRRLVVLLNNALGKVAVASGTDDGSFVDAIPEDEASLSQLVDLVLSDQAIGVRDALIEELTVGIDLVLRQLTRRSSEWISSTLLTPPRLPGPLSFMPPPPVPVPRKLIDEALARLAPPLSPEEQIYVNDLVLLSFDLLQIPGDPEAALNSPLESLNVLRALVQKLGGTMSTSYPSRRGKDGRTTMASSEAETNNLIRELARALLPAGFAGNLLGPQEDSARAESLRMLTSKITSNLVDLQRTRFLGESTAVQ</sequence>
<proteinExistence type="inferred from homology"/>
<keyword evidence="3" id="KW-0808">Transferase</keyword>
<name>A0A5J4Z3I8_PORPP</name>
<dbReference type="AlphaFoldDB" id="A0A5J4Z3I8"/>
<dbReference type="InterPro" id="IPR004147">
    <property type="entry name" value="ABC1_dom"/>
</dbReference>
<dbReference type="PANTHER" id="PTHR10566">
    <property type="entry name" value="CHAPERONE-ACTIVITY OF BC1 COMPLEX CABC1 -RELATED"/>
    <property type="match status" value="1"/>
</dbReference>
<keyword evidence="4" id="KW-1185">Reference proteome</keyword>
<keyword evidence="3" id="KW-0418">Kinase</keyword>
<evidence type="ECO:0000259" key="2">
    <source>
        <dbReference type="Pfam" id="PF03109"/>
    </source>
</evidence>
<dbReference type="EMBL" id="VRMN01000001">
    <property type="protein sequence ID" value="KAA8498519.1"/>
    <property type="molecule type" value="Genomic_DNA"/>
</dbReference>
<gene>
    <name evidence="3" type="ORF">FVE85_6104</name>
</gene>
<dbReference type="Pfam" id="PF03109">
    <property type="entry name" value="ABC1"/>
    <property type="match status" value="1"/>
</dbReference>
<accession>A0A5J4Z3I8</accession>
<evidence type="ECO:0000313" key="3">
    <source>
        <dbReference type="EMBL" id="KAA8498519.1"/>
    </source>
</evidence>
<dbReference type="SUPFAM" id="SSF56112">
    <property type="entry name" value="Protein kinase-like (PK-like)"/>
    <property type="match status" value="1"/>
</dbReference>